<sequence length="498" mass="55832">MLSARTGRLIACGAKPGRMFVATFTRKASHELVERVQSVIKAESGGASISLPYTGTFHSIANKLLREFAAQIGLTKKFTILDRDDEKHLMDIALTGSGKAGSKKAFLSADECCDVLSYSRNANLSLQATLKRRFSGSMRHRRSLPIIFKRYAKAKLSRNCVDYDDLLVHLRTLLRRPEIGDELRRRFEYVLIDEFQDTNRLQFEIIKLLKPDGRGVTVVGDDAQAIYSFRAATVENIRGFPTSFASVAKVVALERNYRSTSGLLKASNAVISRADGAFEKNLWSKRKSDQLPLLTTVRDERGQAKHVVEGILSLKEQGMRLSQQAVLTRTSREAAFLEAELQKAGVPFKKWGGLRLLEAAHIKDVVSILRWHENPSDQIAGFRALLLLEGVGKVTAHRILNDFDGMPPHRLLERAGVPEAAQKQVEKFRRLSAKLTASKWPASLDSTLKWYGRRLKQNCEDKLESWLADLEQLGGSWTRLRIWPGILDRACLGIPCCC</sequence>
<dbReference type="Gene3D" id="1.10.486.10">
    <property type="entry name" value="PCRA, domain 4"/>
    <property type="match status" value="1"/>
</dbReference>
<dbReference type="GO" id="GO:0000725">
    <property type="term" value="P:recombinational repair"/>
    <property type="evidence" value="ECO:0007669"/>
    <property type="project" value="TreeGrafter"/>
</dbReference>
<dbReference type="PANTHER" id="PTHR11070">
    <property type="entry name" value="UVRD / RECB / PCRA DNA HELICASE FAMILY MEMBER"/>
    <property type="match status" value="1"/>
</dbReference>
<gene>
    <name evidence="13" type="ORF">GA0061099_10752</name>
</gene>
<dbReference type="GO" id="GO:0043138">
    <property type="term" value="F:3'-5' DNA helicase activity"/>
    <property type="evidence" value="ECO:0007669"/>
    <property type="project" value="UniProtKB-EC"/>
</dbReference>
<evidence type="ECO:0000256" key="7">
    <source>
        <dbReference type="ARBA" id="ARBA00034617"/>
    </source>
</evidence>
<feature type="domain" description="UvrD-like helicase ATP-binding" evidence="11">
    <location>
        <begin position="1"/>
        <end position="260"/>
    </location>
</feature>
<comment type="similarity">
    <text evidence="1">Belongs to the helicase family. UvrD subfamily.</text>
</comment>
<dbReference type="SUPFAM" id="SSF52540">
    <property type="entry name" value="P-loop containing nucleoside triphosphate hydrolases"/>
    <property type="match status" value="1"/>
</dbReference>
<evidence type="ECO:0000259" key="12">
    <source>
        <dbReference type="PROSITE" id="PS51217"/>
    </source>
</evidence>
<evidence type="ECO:0000313" key="13">
    <source>
        <dbReference type="EMBL" id="SCB53584.1"/>
    </source>
</evidence>
<dbReference type="InterPro" id="IPR014017">
    <property type="entry name" value="DNA_helicase_UvrD-like_C"/>
</dbReference>
<dbReference type="Pfam" id="PF13361">
    <property type="entry name" value="UvrD_C"/>
    <property type="match status" value="1"/>
</dbReference>
<dbReference type="Gene3D" id="3.40.50.300">
    <property type="entry name" value="P-loop containing nucleotide triphosphate hydrolases"/>
    <property type="match status" value="2"/>
</dbReference>
<comment type="caution">
    <text evidence="10">Lacks conserved residue(s) required for the propagation of feature annotation.</text>
</comment>
<dbReference type="InterPro" id="IPR013986">
    <property type="entry name" value="DExx_box_DNA_helicase_dom_sf"/>
</dbReference>
<evidence type="ECO:0000256" key="1">
    <source>
        <dbReference type="ARBA" id="ARBA00009922"/>
    </source>
</evidence>
<dbReference type="AlphaFoldDB" id="A0A1C3XNI3"/>
<evidence type="ECO:0000256" key="3">
    <source>
        <dbReference type="ARBA" id="ARBA00022801"/>
    </source>
</evidence>
<keyword evidence="3 10" id="KW-0378">Hydrolase</keyword>
<evidence type="ECO:0000256" key="8">
    <source>
        <dbReference type="ARBA" id="ARBA00034808"/>
    </source>
</evidence>
<dbReference type="EC" id="5.6.2.4" evidence="8"/>
<comment type="catalytic activity">
    <reaction evidence="9">
        <text>ATP + H2O = ADP + phosphate + H(+)</text>
        <dbReference type="Rhea" id="RHEA:13065"/>
        <dbReference type="ChEBI" id="CHEBI:15377"/>
        <dbReference type="ChEBI" id="CHEBI:15378"/>
        <dbReference type="ChEBI" id="CHEBI:30616"/>
        <dbReference type="ChEBI" id="CHEBI:43474"/>
        <dbReference type="ChEBI" id="CHEBI:456216"/>
        <dbReference type="EC" id="5.6.2.4"/>
    </reaction>
</comment>
<dbReference type="InterPro" id="IPR014016">
    <property type="entry name" value="UvrD-like_ATP-bd"/>
</dbReference>
<protein>
    <recommendedName>
        <fullName evidence="8">DNA 3'-5' helicase</fullName>
        <ecNumber evidence="8">5.6.2.4</ecNumber>
    </recommendedName>
</protein>
<proteinExistence type="inferred from homology"/>
<dbReference type="InterPro" id="IPR000212">
    <property type="entry name" value="DNA_helicase_UvrD/REP"/>
</dbReference>
<reference evidence="13 14" key="1">
    <citation type="submission" date="2016-08" db="EMBL/GenBank/DDBJ databases">
        <authorList>
            <person name="Seilhamer J.J."/>
        </authorList>
    </citation>
    <scope>NUCLEOTIDE SEQUENCE [LARGE SCALE GENOMIC DNA]</scope>
    <source>
        <strain evidence="13 14">CCBAU 10071</strain>
    </source>
</reference>
<dbReference type="PROSITE" id="PS51217">
    <property type="entry name" value="UVRD_HELICASE_CTER"/>
    <property type="match status" value="1"/>
</dbReference>
<keyword evidence="2 10" id="KW-0547">Nucleotide-binding</keyword>
<organism evidence="13 14">
    <name type="scientific">Bradyrhizobium yuanmingense</name>
    <dbReference type="NCBI Taxonomy" id="108015"/>
    <lineage>
        <taxon>Bacteria</taxon>
        <taxon>Pseudomonadati</taxon>
        <taxon>Pseudomonadota</taxon>
        <taxon>Alphaproteobacteria</taxon>
        <taxon>Hyphomicrobiales</taxon>
        <taxon>Nitrobacteraceae</taxon>
        <taxon>Bradyrhizobium</taxon>
    </lineage>
</organism>
<dbReference type="Proteomes" id="UP000183174">
    <property type="component" value="Unassembled WGS sequence"/>
</dbReference>
<comment type="catalytic activity">
    <reaction evidence="7">
        <text>Couples ATP hydrolysis with the unwinding of duplex DNA by translocating in the 3'-5' direction.</text>
        <dbReference type="EC" id="5.6.2.4"/>
    </reaction>
</comment>
<dbReference type="GO" id="GO:0005524">
    <property type="term" value="F:ATP binding"/>
    <property type="evidence" value="ECO:0007669"/>
    <property type="project" value="UniProtKB-UniRule"/>
</dbReference>
<evidence type="ECO:0000259" key="11">
    <source>
        <dbReference type="PROSITE" id="PS51198"/>
    </source>
</evidence>
<dbReference type="Gene3D" id="1.10.10.160">
    <property type="match status" value="1"/>
</dbReference>
<evidence type="ECO:0000256" key="9">
    <source>
        <dbReference type="ARBA" id="ARBA00048988"/>
    </source>
</evidence>
<feature type="domain" description="UvrD-like helicase C-terminal" evidence="12">
    <location>
        <begin position="261"/>
        <end position="498"/>
    </location>
</feature>
<evidence type="ECO:0000256" key="10">
    <source>
        <dbReference type="PROSITE-ProRule" id="PRU00560"/>
    </source>
</evidence>
<evidence type="ECO:0000256" key="6">
    <source>
        <dbReference type="ARBA" id="ARBA00023235"/>
    </source>
</evidence>
<dbReference type="GO" id="GO:0016887">
    <property type="term" value="F:ATP hydrolysis activity"/>
    <property type="evidence" value="ECO:0007669"/>
    <property type="project" value="RHEA"/>
</dbReference>
<evidence type="ECO:0000256" key="4">
    <source>
        <dbReference type="ARBA" id="ARBA00022806"/>
    </source>
</evidence>
<keyword evidence="6" id="KW-0413">Isomerase</keyword>
<keyword evidence="5 10" id="KW-0067">ATP-binding</keyword>
<evidence type="ECO:0000313" key="14">
    <source>
        <dbReference type="Proteomes" id="UP000183174"/>
    </source>
</evidence>
<dbReference type="InterPro" id="IPR027417">
    <property type="entry name" value="P-loop_NTPase"/>
</dbReference>
<name>A0A1C3XNI3_9BRAD</name>
<dbReference type="PROSITE" id="PS51198">
    <property type="entry name" value="UVRD_HELICASE_ATP_BIND"/>
    <property type="match status" value="1"/>
</dbReference>
<dbReference type="EMBL" id="FMAE01000075">
    <property type="protein sequence ID" value="SCB53584.1"/>
    <property type="molecule type" value="Genomic_DNA"/>
</dbReference>
<keyword evidence="4 10" id="KW-0347">Helicase</keyword>
<evidence type="ECO:0000256" key="2">
    <source>
        <dbReference type="ARBA" id="ARBA00022741"/>
    </source>
</evidence>
<dbReference type="CDD" id="cd17932">
    <property type="entry name" value="DEXQc_UvrD"/>
    <property type="match status" value="1"/>
</dbReference>
<dbReference type="Pfam" id="PF00580">
    <property type="entry name" value="UvrD-helicase"/>
    <property type="match status" value="1"/>
</dbReference>
<evidence type="ECO:0000256" key="5">
    <source>
        <dbReference type="ARBA" id="ARBA00022840"/>
    </source>
</evidence>
<dbReference type="GO" id="GO:0003677">
    <property type="term" value="F:DNA binding"/>
    <property type="evidence" value="ECO:0007669"/>
    <property type="project" value="InterPro"/>
</dbReference>
<dbReference type="GO" id="GO:0005829">
    <property type="term" value="C:cytosol"/>
    <property type="evidence" value="ECO:0007669"/>
    <property type="project" value="TreeGrafter"/>
</dbReference>
<accession>A0A1C3XNI3</accession>
<dbReference type="PANTHER" id="PTHR11070:SF3">
    <property type="entry name" value="DNA 3'-5' HELICASE"/>
    <property type="match status" value="1"/>
</dbReference>